<dbReference type="InterPro" id="IPR009333">
    <property type="entry name" value="DUF992"/>
</dbReference>
<evidence type="ECO:0000313" key="2">
    <source>
        <dbReference type="EMBL" id="MBW6397139.1"/>
    </source>
</evidence>
<dbReference type="Proteomes" id="UP001196565">
    <property type="component" value="Unassembled WGS sequence"/>
</dbReference>
<proteinExistence type="predicted"/>
<accession>A0ABS7A4A8</accession>
<sequence>MTTRFRFASLIGLSLIAGAPAFAQSPNGPNLQDTLTGRLRAGTLRCDVGPGVSFVFGSTRNVSCVYSPVRGQAERYTGEIKRYGVDLGFTHSAVMLWSVLASDNAPAVAALAGTYAGVAAGATVGVGVDANILTGGNGRGITLQPLSVEGNVGLNIAAGVAELTLAAAH</sequence>
<organism evidence="2 3">
    <name type="scientific">Roseomonas alba</name>
    <dbReference type="NCBI Taxonomy" id="2846776"/>
    <lineage>
        <taxon>Bacteria</taxon>
        <taxon>Pseudomonadati</taxon>
        <taxon>Pseudomonadota</taxon>
        <taxon>Alphaproteobacteria</taxon>
        <taxon>Acetobacterales</taxon>
        <taxon>Roseomonadaceae</taxon>
        <taxon>Roseomonas</taxon>
    </lineage>
</organism>
<keyword evidence="3" id="KW-1185">Reference proteome</keyword>
<evidence type="ECO:0000313" key="3">
    <source>
        <dbReference type="Proteomes" id="UP001196565"/>
    </source>
</evidence>
<feature type="signal peptide" evidence="1">
    <location>
        <begin position="1"/>
        <end position="23"/>
    </location>
</feature>
<protein>
    <submittedName>
        <fullName evidence="2">DUF992 domain-containing protein</fullName>
    </submittedName>
</protein>
<dbReference type="Pfam" id="PF06186">
    <property type="entry name" value="DUF992"/>
    <property type="match status" value="1"/>
</dbReference>
<feature type="chain" id="PRO_5046347703" evidence="1">
    <location>
        <begin position="24"/>
        <end position="169"/>
    </location>
</feature>
<keyword evidence="1" id="KW-0732">Signal</keyword>
<name>A0ABS7A4A8_9PROT</name>
<reference evidence="2 3" key="1">
    <citation type="submission" date="2021-07" db="EMBL/GenBank/DDBJ databases">
        <authorList>
            <person name="So Y."/>
        </authorList>
    </citation>
    <scope>NUCLEOTIDE SEQUENCE [LARGE SCALE GENOMIC DNA]</scope>
    <source>
        <strain evidence="2 3">HJA6</strain>
    </source>
</reference>
<evidence type="ECO:0000256" key="1">
    <source>
        <dbReference type="SAM" id="SignalP"/>
    </source>
</evidence>
<gene>
    <name evidence="2" type="ORF">KPL78_04725</name>
</gene>
<comment type="caution">
    <text evidence="2">The sequence shown here is derived from an EMBL/GenBank/DDBJ whole genome shotgun (WGS) entry which is preliminary data.</text>
</comment>
<dbReference type="RefSeq" id="WP_219761771.1">
    <property type="nucleotide sequence ID" value="NZ_JAHYBZ010000002.1"/>
</dbReference>
<dbReference type="EMBL" id="JAHYBZ010000002">
    <property type="protein sequence ID" value="MBW6397139.1"/>
    <property type="molecule type" value="Genomic_DNA"/>
</dbReference>